<sequence length="711" mass="80015">MRSKLETLTSLLLAGQACAKINRQKIVQQFNPHRTASSDSTPLQVGNGDFAFGADVTGLQTFQPFNTLSTWCWHNSSLPTAPNQTEPADFVGLDWWTHGRLVNYEQPNPAKPDISQWMISNPHRANLGRVGLWFGDNITESDVSATQQELDLYSGTITSSFKWGGEHVQISTYGDPATSSIAVEVSSALLQDGYLGVFFDYPYMNDLNKFEAPFVGLYNATANHTTRMVSGDHHQACIEHTMDATTYYTTVHWNQDASLTGPLPHSHRYVLKPHGDEHLTLTVSYHDTPSPREASFYSPGGQGARINTDFEQITTASAAYWEDFWETGAFVDMTKSGNTSAMELQRRVILSQYLEAVNEAGFDPPQESGLVNNGWYGKFHAEMFLWHLGHWGRWGQWGLQNRAMPGVYERFLPTSIERAKRQGYEGARWGKMSDPTGRSAPGEINSLLIWQQPHPMQFAEYEWRAFPNDATLQKWDEVLYETAAWMADYAYCNESTGVYDLGPPIYPVSENTDPNATFNAAFELAYWRFGLDTASQWQKRQGKPVPAKWTHVAENLAPLPVADETYVIYEGIDDMWHNTTYTTDHQSMLGIYGWLPPQPDFNLTIMQNTVEHVYSTWNFTDSYGWDFPLLTMNAARLGEVDRAVDWLLDSTFEFDDAGYQVGGARVPTPYMPGAASLLWAVAMLASGWDGHEGSHFPSSWNVEVEGFLPAM</sequence>
<reference evidence="2 3" key="1">
    <citation type="submission" date="2023-08" db="EMBL/GenBank/DDBJ databases">
        <title>Black Yeasts Isolated from many extreme environments.</title>
        <authorList>
            <person name="Coleine C."/>
            <person name="Stajich J.E."/>
            <person name="Selbmann L."/>
        </authorList>
    </citation>
    <scope>NUCLEOTIDE SEQUENCE [LARGE SCALE GENOMIC DNA]</scope>
    <source>
        <strain evidence="2 3">CCFEE 5935</strain>
    </source>
</reference>
<dbReference type="GeneID" id="89931435"/>
<proteinExistence type="predicted"/>
<keyword evidence="1" id="KW-0732">Signal</keyword>
<dbReference type="EMBL" id="JAVRRT010000021">
    <property type="protein sequence ID" value="KAK5164015.1"/>
    <property type="molecule type" value="Genomic_DNA"/>
</dbReference>
<gene>
    <name evidence="2" type="ORF">LTR77_010106</name>
</gene>
<feature type="signal peptide" evidence="1">
    <location>
        <begin position="1"/>
        <end position="19"/>
    </location>
</feature>
<evidence type="ECO:0000256" key="1">
    <source>
        <dbReference type="SAM" id="SignalP"/>
    </source>
</evidence>
<dbReference type="InterPro" id="IPR012341">
    <property type="entry name" value="6hp_glycosidase-like_sf"/>
</dbReference>
<feature type="chain" id="PRO_5043463007" description="Six-hairpin glycosidase-like protein" evidence="1">
    <location>
        <begin position="20"/>
        <end position="711"/>
    </location>
</feature>
<dbReference type="Gene3D" id="1.50.10.10">
    <property type="match status" value="1"/>
</dbReference>
<evidence type="ECO:0000313" key="3">
    <source>
        <dbReference type="Proteomes" id="UP001337655"/>
    </source>
</evidence>
<accession>A0AAV9NWF9</accession>
<keyword evidence="3" id="KW-1185">Reference proteome</keyword>
<dbReference type="GO" id="GO:0005975">
    <property type="term" value="P:carbohydrate metabolic process"/>
    <property type="evidence" value="ECO:0007669"/>
    <property type="project" value="InterPro"/>
</dbReference>
<name>A0AAV9NWF9_9PEZI</name>
<evidence type="ECO:0008006" key="4">
    <source>
        <dbReference type="Google" id="ProtNLM"/>
    </source>
</evidence>
<dbReference type="Proteomes" id="UP001337655">
    <property type="component" value="Unassembled WGS sequence"/>
</dbReference>
<dbReference type="PROSITE" id="PS51257">
    <property type="entry name" value="PROKAR_LIPOPROTEIN"/>
    <property type="match status" value="1"/>
</dbReference>
<evidence type="ECO:0000313" key="2">
    <source>
        <dbReference type="EMBL" id="KAK5164015.1"/>
    </source>
</evidence>
<dbReference type="SUPFAM" id="SSF48208">
    <property type="entry name" value="Six-hairpin glycosidases"/>
    <property type="match status" value="1"/>
</dbReference>
<dbReference type="GO" id="GO:0003824">
    <property type="term" value="F:catalytic activity"/>
    <property type="evidence" value="ECO:0007669"/>
    <property type="project" value="UniProtKB-ARBA"/>
</dbReference>
<organism evidence="2 3">
    <name type="scientific">Saxophila tyrrhenica</name>
    <dbReference type="NCBI Taxonomy" id="1690608"/>
    <lineage>
        <taxon>Eukaryota</taxon>
        <taxon>Fungi</taxon>
        <taxon>Dikarya</taxon>
        <taxon>Ascomycota</taxon>
        <taxon>Pezizomycotina</taxon>
        <taxon>Dothideomycetes</taxon>
        <taxon>Dothideomycetidae</taxon>
        <taxon>Mycosphaerellales</taxon>
        <taxon>Extremaceae</taxon>
        <taxon>Saxophila</taxon>
    </lineage>
</organism>
<dbReference type="AlphaFoldDB" id="A0AAV9NWF9"/>
<comment type="caution">
    <text evidence="2">The sequence shown here is derived from an EMBL/GenBank/DDBJ whole genome shotgun (WGS) entry which is preliminary data.</text>
</comment>
<protein>
    <recommendedName>
        <fullName evidence="4">Six-hairpin glycosidase-like protein</fullName>
    </recommendedName>
</protein>
<dbReference type="RefSeq" id="XP_064654343.1">
    <property type="nucleotide sequence ID" value="XM_064807329.1"/>
</dbReference>
<dbReference type="InterPro" id="IPR008928">
    <property type="entry name" value="6-hairpin_glycosidase_sf"/>
</dbReference>